<organism evidence="2">
    <name type="scientific">uncultured Gemmatimonadota bacterium</name>
    <dbReference type="NCBI Taxonomy" id="203437"/>
    <lineage>
        <taxon>Bacteria</taxon>
        <taxon>Pseudomonadati</taxon>
        <taxon>Gemmatimonadota</taxon>
        <taxon>environmental samples</taxon>
    </lineage>
</organism>
<feature type="transmembrane region" description="Helical" evidence="1">
    <location>
        <begin position="49"/>
        <end position="69"/>
    </location>
</feature>
<feature type="transmembrane region" description="Helical" evidence="1">
    <location>
        <begin position="81"/>
        <end position="106"/>
    </location>
</feature>
<keyword evidence="1" id="KW-0472">Membrane</keyword>
<evidence type="ECO:0000313" key="2">
    <source>
        <dbReference type="EMBL" id="CAA9321878.1"/>
    </source>
</evidence>
<feature type="non-terminal residue" evidence="2">
    <location>
        <position position="118"/>
    </location>
</feature>
<sequence>MRRLLVFGGALTGAAALLHVGIILGGPDWYRFFGAGEQMARLAARGSIYPTIVTAGIAVILGVWALYAFSGAGIIRRLPLLRLALALIAAVFLARGILGVPIVMLVDDPYTNELRAKM</sequence>
<proteinExistence type="predicted"/>
<dbReference type="AlphaFoldDB" id="A0A6J4L875"/>
<protein>
    <submittedName>
        <fullName evidence="2">Uncharacterized protein</fullName>
    </submittedName>
</protein>
<reference evidence="2" key="1">
    <citation type="submission" date="2020-02" db="EMBL/GenBank/DDBJ databases">
        <authorList>
            <person name="Meier V. D."/>
        </authorList>
    </citation>
    <scope>NUCLEOTIDE SEQUENCE</scope>
    <source>
        <strain evidence="2">AVDCRST_MAG89</strain>
    </source>
</reference>
<keyword evidence="1" id="KW-1133">Transmembrane helix</keyword>
<accession>A0A6J4L875</accession>
<name>A0A6J4L875_9BACT</name>
<dbReference type="EMBL" id="CADCTV010000358">
    <property type="protein sequence ID" value="CAA9321878.1"/>
    <property type="molecule type" value="Genomic_DNA"/>
</dbReference>
<keyword evidence="1" id="KW-0812">Transmembrane</keyword>
<gene>
    <name evidence="2" type="ORF">AVDCRST_MAG89-1678</name>
</gene>
<evidence type="ECO:0000256" key="1">
    <source>
        <dbReference type="SAM" id="Phobius"/>
    </source>
</evidence>